<feature type="transmembrane region" description="Helical" evidence="8">
    <location>
        <begin position="126"/>
        <end position="148"/>
    </location>
</feature>
<reference evidence="11" key="1">
    <citation type="submission" date="2016-11" db="UniProtKB">
        <authorList>
            <consortium name="WormBaseParasite"/>
        </authorList>
    </citation>
    <scope>IDENTIFICATION</scope>
</reference>
<dbReference type="GO" id="GO:0018996">
    <property type="term" value="P:molting cycle, collagen and cuticulin-based cuticle"/>
    <property type="evidence" value="ECO:0007669"/>
    <property type="project" value="TreeGrafter"/>
</dbReference>
<comment type="subcellular location">
    <subcellularLocation>
        <location evidence="1">Cell membrane</location>
        <topology evidence="1">Multi-pass membrane protein</topology>
    </subcellularLocation>
</comment>
<feature type="transmembrane region" description="Helical" evidence="8">
    <location>
        <begin position="160"/>
        <end position="183"/>
    </location>
</feature>
<evidence type="ECO:0000256" key="5">
    <source>
        <dbReference type="ARBA" id="ARBA00022989"/>
    </source>
</evidence>
<evidence type="ECO:0000256" key="6">
    <source>
        <dbReference type="ARBA" id="ARBA00023136"/>
    </source>
</evidence>
<evidence type="ECO:0000313" key="10">
    <source>
        <dbReference type="Proteomes" id="UP000095287"/>
    </source>
</evidence>
<dbReference type="SUPFAM" id="SSF82866">
    <property type="entry name" value="Multidrug efflux transporter AcrB transmembrane domain"/>
    <property type="match status" value="2"/>
</dbReference>
<dbReference type="GO" id="GO:0006897">
    <property type="term" value="P:endocytosis"/>
    <property type="evidence" value="ECO:0007669"/>
    <property type="project" value="TreeGrafter"/>
</dbReference>
<evidence type="ECO:0000256" key="2">
    <source>
        <dbReference type="ARBA" id="ARBA00005585"/>
    </source>
</evidence>
<evidence type="ECO:0000313" key="11">
    <source>
        <dbReference type="WBParaSite" id="L893_g14933.t1"/>
    </source>
</evidence>
<feature type="transmembrane region" description="Helical" evidence="8">
    <location>
        <begin position="276"/>
        <end position="297"/>
    </location>
</feature>
<feature type="transmembrane region" description="Helical" evidence="8">
    <location>
        <begin position="541"/>
        <end position="560"/>
    </location>
</feature>
<feature type="transmembrane region" description="Helical" evidence="8">
    <location>
        <begin position="671"/>
        <end position="694"/>
    </location>
</feature>
<accession>A0A1I7YD67</accession>
<comment type="similarity">
    <text evidence="2">Belongs to the patched family.</text>
</comment>
<dbReference type="PROSITE" id="PS50156">
    <property type="entry name" value="SSD"/>
    <property type="match status" value="1"/>
</dbReference>
<dbReference type="InterPro" id="IPR051697">
    <property type="entry name" value="Patched_domain-protein"/>
</dbReference>
<feature type="transmembrane region" description="Helical" evidence="8">
    <location>
        <begin position="567"/>
        <end position="590"/>
    </location>
</feature>
<evidence type="ECO:0000256" key="3">
    <source>
        <dbReference type="ARBA" id="ARBA00022475"/>
    </source>
</evidence>
<proteinExistence type="inferred from homology"/>
<evidence type="ECO:0000256" key="1">
    <source>
        <dbReference type="ARBA" id="ARBA00004651"/>
    </source>
</evidence>
<evidence type="ECO:0000256" key="4">
    <source>
        <dbReference type="ARBA" id="ARBA00022692"/>
    </source>
</evidence>
<name>A0A1I7YD67_9BILA</name>
<evidence type="ECO:0000256" key="8">
    <source>
        <dbReference type="SAM" id="Phobius"/>
    </source>
</evidence>
<evidence type="ECO:0000256" key="7">
    <source>
        <dbReference type="ARBA" id="ARBA00023180"/>
    </source>
</evidence>
<keyword evidence="5 8" id="KW-1133">Transmembrane helix</keyword>
<dbReference type="PANTHER" id="PTHR10796">
    <property type="entry name" value="PATCHED-RELATED"/>
    <property type="match status" value="1"/>
</dbReference>
<keyword evidence="6 8" id="KW-0472">Membrane</keyword>
<keyword evidence="3" id="KW-1003">Cell membrane</keyword>
<dbReference type="Proteomes" id="UP000095287">
    <property type="component" value="Unplaced"/>
</dbReference>
<keyword evidence="7" id="KW-0325">Glycoprotein</keyword>
<dbReference type="PANTHER" id="PTHR10796:SF88">
    <property type="entry name" value="SSD DOMAIN-CONTAINING PROTEIN"/>
    <property type="match status" value="1"/>
</dbReference>
<feature type="transmembrane region" description="Helical" evidence="8">
    <location>
        <begin position="189"/>
        <end position="214"/>
    </location>
</feature>
<dbReference type="Pfam" id="PF02460">
    <property type="entry name" value="Patched"/>
    <property type="match status" value="1"/>
</dbReference>
<feature type="transmembrane region" description="Helical" evidence="8">
    <location>
        <begin position="342"/>
        <end position="365"/>
    </location>
</feature>
<feature type="domain" description="SSD" evidence="9">
    <location>
        <begin position="127"/>
        <end position="296"/>
    </location>
</feature>
<dbReference type="InterPro" id="IPR003392">
    <property type="entry name" value="PTHD_SSD"/>
</dbReference>
<dbReference type="InterPro" id="IPR000731">
    <property type="entry name" value="SSD"/>
</dbReference>
<sequence>MSSFQNGFQVKMAERGLNSSRSERISLKYPVTKLFGREVSLQPNFFGIQLAEGPAAERLSNMESVRLIILQFRAEQHDAWSDDDVKKWELAVNDFFAQHYLSERLRVLVLSTSSVQKEILRAGMSLSPFLLVGFFVMSVFSVATTLASATFMHQLSWHKVTLAVMACVVPFMSCGAAFGLLFFCGMRFGPILCVTPFLILAIGVDDSFLMLHAWHRVVKKARQERRPDDSLENRLAEVLVESGPSITISAATNILAFTVGALTSPPEIQLFCYANAMAIFVDTVFSETIYAAMMALAGRVEMRKEKLQEKEDVEGETRWEHRLKEKTARFLDVYLGQLTKTWVSIAVVVLYCGYVAISVWGITLLRTDLDTRKFFLKDSVLIEVDHLRTELVVPYFTPLTVFVNRPGNLSDPERRARLDALVTHFETSKDAIGPDSTNNPFGEESSSDFDADELPEFLKWPEYSFWKGFLKLKEADGGSVELERFFFTTGFSGHKLQDWAERGALLARWRADVDGFREEFDASIFSDDALFLDLIEVIPSVTWQSVAATLLCMAVVCFLFMGDLFTVLVASLSISSICLGVFGLLCFWGINLDPIMMSAGVMAIGFSVDIPAHIAFHFYRTRGDGASVPLRLQHTLAAVGFPVVQAGVSTILCVLSLLCVSLYMSEVFVKTMFLCISLGLLHGFILIPVVFSLAHRLTPKRRQQKSFRTTVAVGEEPKKC</sequence>
<dbReference type="GO" id="GO:0005886">
    <property type="term" value="C:plasma membrane"/>
    <property type="evidence" value="ECO:0007669"/>
    <property type="project" value="UniProtKB-SubCell"/>
</dbReference>
<protein>
    <submittedName>
        <fullName evidence="11">SSD domain-containing protein</fullName>
    </submittedName>
</protein>
<feature type="transmembrane region" description="Helical" evidence="8">
    <location>
        <begin position="596"/>
        <end position="616"/>
    </location>
</feature>
<dbReference type="AlphaFoldDB" id="A0A1I7YD67"/>
<feature type="transmembrane region" description="Helical" evidence="8">
    <location>
        <begin position="636"/>
        <end position="665"/>
    </location>
</feature>
<keyword evidence="10" id="KW-1185">Reference proteome</keyword>
<dbReference type="FunFam" id="1.20.1640.10:FF:000013">
    <property type="entry name" value="PaTched Related family"/>
    <property type="match status" value="1"/>
</dbReference>
<dbReference type="WBParaSite" id="L893_g14933.t1">
    <property type="protein sequence ID" value="L893_g14933.t1"/>
    <property type="gene ID" value="L893_g14933"/>
</dbReference>
<dbReference type="GO" id="GO:0030659">
    <property type="term" value="C:cytoplasmic vesicle membrane"/>
    <property type="evidence" value="ECO:0007669"/>
    <property type="project" value="TreeGrafter"/>
</dbReference>
<keyword evidence="4 8" id="KW-0812">Transmembrane</keyword>
<organism evidence="10 11">
    <name type="scientific">Steinernema glaseri</name>
    <dbReference type="NCBI Taxonomy" id="37863"/>
    <lineage>
        <taxon>Eukaryota</taxon>
        <taxon>Metazoa</taxon>
        <taxon>Ecdysozoa</taxon>
        <taxon>Nematoda</taxon>
        <taxon>Chromadorea</taxon>
        <taxon>Rhabditida</taxon>
        <taxon>Tylenchina</taxon>
        <taxon>Panagrolaimomorpha</taxon>
        <taxon>Strongyloidoidea</taxon>
        <taxon>Steinernematidae</taxon>
        <taxon>Steinernema</taxon>
    </lineage>
</organism>
<evidence type="ECO:0000259" key="9">
    <source>
        <dbReference type="PROSITE" id="PS50156"/>
    </source>
</evidence>
<dbReference type="Gene3D" id="1.20.1640.10">
    <property type="entry name" value="Multidrug efflux transporter AcrB transmembrane domain"/>
    <property type="match status" value="2"/>
</dbReference>